<evidence type="ECO:0000313" key="1">
    <source>
        <dbReference type="EMBL" id="MBO1268028.1"/>
    </source>
</evidence>
<dbReference type="AlphaFoldDB" id="A0A939HIQ5"/>
<dbReference type="SUPFAM" id="SSF52540">
    <property type="entry name" value="P-loop containing nucleoside triphosphate hydrolases"/>
    <property type="match status" value="1"/>
</dbReference>
<proteinExistence type="predicted"/>
<name>A0A939HIQ5_9MICC</name>
<dbReference type="Gene3D" id="3.40.50.10140">
    <property type="entry name" value="Toll/interleukin-1 receptor homology (TIR) domain"/>
    <property type="match status" value="1"/>
</dbReference>
<organism evidence="1 2">
    <name type="scientific">Arthrobacter cavernae</name>
    <dbReference type="NCBI Taxonomy" id="2817681"/>
    <lineage>
        <taxon>Bacteria</taxon>
        <taxon>Bacillati</taxon>
        <taxon>Actinomycetota</taxon>
        <taxon>Actinomycetes</taxon>
        <taxon>Micrococcales</taxon>
        <taxon>Micrococcaceae</taxon>
        <taxon>Arthrobacter</taxon>
    </lineage>
</organism>
<reference evidence="1" key="1">
    <citation type="submission" date="2021-03" db="EMBL/GenBank/DDBJ databases">
        <title>A new species, PO-11, isolated from a karst cave deposit.</title>
        <authorList>
            <person name="Zhaoxiaoyong W."/>
        </authorList>
    </citation>
    <scope>NUCLEOTIDE SEQUENCE</scope>
    <source>
        <strain evidence="1">PO-11</strain>
    </source>
</reference>
<keyword evidence="2" id="KW-1185">Reference proteome</keyword>
<dbReference type="Proteomes" id="UP000664164">
    <property type="component" value="Unassembled WGS sequence"/>
</dbReference>
<dbReference type="EMBL" id="JAFNLL010000015">
    <property type="protein sequence ID" value="MBO1268028.1"/>
    <property type="molecule type" value="Genomic_DNA"/>
</dbReference>
<gene>
    <name evidence="1" type="ORF">J1902_08595</name>
</gene>
<evidence type="ECO:0000313" key="2">
    <source>
        <dbReference type="Proteomes" id="UP000664164"/>
    </source>
</evidence>
<accession>A0A939HIQ5</accession>
<dbReference type="InterPro" id="IPR035897">
    <property type="entry name" value="Toll_tir_struct_dom_sf"/>
</dbReference>
<dbReference type="RefSeq" id="WP_207615825.1">
    <property type="nucleotide sequence ID" value="NZ_JAFNLL010000015.1"/>
</dbReference>
<protein>
    <submittedName>
        <fullName evidence="1">TIR domain-containing protein</fullName>
    </submittedName>
</protein>
<dbReference type="InterPro" id="IPR027417">
    <property type="entry name" value="P-loop_NTPase"/>
</dbReference>
<sequence length="508" mass="56707">MTTYNVEEVFKRSGVPSITFVKPKEYTRLLIALRSPGKGVVVEGPSKIGKTSSVMKVLSEIDASLPSSVMTLTARDPNDRDFISSIPSQTDLGIVIIDDFHRLDAAVRESISDFMKILADQERADIKIVIVGINKVGESLLAIAPDLAGRIEVVKLGVNPDEKVRELVKKGCEALNIELAAAESIVEASAGSFNIAQMICFEACISDDVVATLPGPKRIDASFTSIRETVIDQLATTFHKKAEVFATGKRRRKEGRAPYLQILRWLSMSDEWTIDLDREISKNSSLRASVGQVVDKGHLEDHLAKNSPQLSDLLHYDPETRILAVEDPQFFFFIRHLSWNKFSERLGYFDVVFSNSYDFALSFAGSDRDIAEKLARSLQDREISVFYDFDEQALILGCDVETYLAPIYKSEASFVVPIMGVDYPDRLWTRFESKQFADRFGENAVLTVWFKGGSHGSFDKSRMHGGSEIDRNQPIDPQIENLAEQLAVRLKAFRLTASHDPQPAEITA</sequence>
<comment type="caution">
    <text evidence="1">The sequence shown here is derived from an EMBL/GenBank/DDBJ whole genome shotgun (WGS) entry which is preliminary data.</text>
</comment>